<evidence type="ECO:0000256" key="1">
    <source>
        <dbReference type="SAM" id="Phobius"/>
    </source>
</evidence>
<keyword evidence="1" id="KW-0472">Membrane</keyword>
<accession>A0A9W7CEY8</accession>
<evidence type="ECO:0000313" key="3">
    <source>
        <dbReference type="Proteomes" id="UP001165160"/>
    </source>
</evidence>
<protein>
    <recommendedName>
        <fullName evidence="4">Transmembrane protein</fullName>
    </recommendedName>
</protein>
<dbReference type="AlphaFoldDB" id="A0A9W7CEY8"/>
<gene>
    <name evidence="2" type="ORF">TrVE_jg13734</name>
</gene>
<keyword evidence="3" id="KW-1185">Reference proteome</keyword>
<name>A0A9W7CEY8_9STRA</name>
<evidence type="ECO:0008006" key="4">
    <source>
        <dbReference type="Google" id="ProtNLM"/>
    </source>
</evidence>
<evidence type="ECO:0000313" key="2">
    <source>
        <dbReference type="EMBL" id="GMI03361.1"/>
    </source>
</evidence>
<comment type="caution">
    <text evidence="2">The sequence shown here is derived from an EMBL/GenBank/DDBJ whole genome shotgun (WGS) entry which is preliminary data.</text>
</comment>
<organism evidence="2 3">
    <name type="scientific">Triparma verrucosa</name>
    <dbReference type="NCBI Taxonomy" id="1606542"/>
    <lineage>
        <taxon>Eukaryota</taxon>
        <taxon>Sar</taxon>
        <taxon>Stramenopiles</taxon>
        <taxon>Ochrophyta</taxon>
        <taxon>Bolidophyceae</taxon>
        <taxon>Parmales</taxon>
        <taxon>Triparmaceae</taxon>
        <taxon>Triparma</taxon>
    </lineage>
</organism>
<dbReference type="Proteomes" id="UP001165160">
    <property type="component" value="Unassembled WGS sequence"/>
</dbReference>
<reference evidence="3" key="1">
    <citation type="journal article" date="2023" name="Commun. Biol.">
        <title>Genome analysis of Parmales, the sister group of diatoms, reveals the evolutionary specialization of diatoms from phago-mixotrophs to photoautotrophs.</title>
        <authorList>
            <person name="Ban H."/>
            <person name="Sato S."/>
            <person name="Yoshikawa S."/>
            <person name="Yamada K."/>
            <person name="Nakamura Y."/>
            <person name="Ichinomiya M."/>
            <person name="Sato N."/>
            <person name="Blanc-Mathieu R."/>
            <person name="Endo H."/>
            <person name="Kuwata A."/>
            <person name="Ogata H."/>
        </authorList>
    </citation>
    <scope>NUCLEOTIDE SEQUENCE [LARGE SCALE GENOMIC DNA]</scope>
    <source>
        <strain evidence="3">NIES 3699</strain>
    </source>
</reference>
<dbReference type="EMBL" id="BRXX01000299">
    <property type="protein sequence ID" value="GMI03361.1"/>
    <property type="molecule type" value="Genomic_DNA"/>
</dbReference>
<proteinExistence type="predicted"/>
<sequence>MSCDYDEVIEAQGELEVQCGGGHVKVTSPKSPPHPTLHYVTVPPPTLPNLTSVIITLLVVVFFLSKRSSSKPNPIQTYDSQFILQTPPPSLKKSRKKLTPVPRLIESPTVRIAPLEEDGEDCFWGLG</sequence>
<keyword evidence="1" id="KW-1133">Transmembrane helix</keyword>
<feature type="transmembrane region" description="Helical" evidence="1">
    <location>
        <begin position="46"/>
        <end position="64"/>
    </location>
</feature>
<keyword evidence="1" id="KW-0812">Transmembrane</keyword>